<dbReference type="Proteomes" id="UP001234343">
    <property type="component" value="Unassembled WGS sequence"/>
</dbReference>
<evidence type="ECO:0000313" key="2">
    <source>
        <dbReference type="EMBL" id="MDM7860442.1"/>
    </source>
</evidence>
<dbReference type="SUPFAM" id="SSF52540">
    <property type="entry name" value="P-loop containing nucleoside triphosphate hydrolases"/>
    <property type="match status" value="1"/>
</dbReference>
<gene>
    <name evidence="2" type="ORF">QTP81_07525</name>
</gene>
<dbReference type="InterPro" id="IPR003495">
    <property type="entry name" value="CobW/HypB/UreG_nucleotide-bd"/>
</dbReference>
<protein>
    <submittedName>
        <fullName evidence="2">GTP-binding protein</fullName>
    </submittedName>
</protein>
<dbReference type="PANTHER" id="PTHR13748">
    <property type="entry name" value="COBW-RELATED"/>
    <property type="match status" value="1"/>
</dbReference>
<sequence length="349" mass="39353">MSKVQAVPTNIITGALGVGKTTLILSLLTQKPANEKWAVLVNEFGEVGIDGALMNAPDQQVFIREVPGGCMCCTSGLPMQIALNQLLATAKPDRLLIEPTGLGHPKEVLQTLSESHYQEVLKLQSTLTLIDARKLRSQRWREHPTFREQLEIADAIVVTKSEHYEPQENHNLIAHLKEVGVSDKPRVYTHTEPLALSLLNDLERQSEQLKLNAQEYEHHQNHSHDHSHHHKLEDHYYQPSPIELGEGSQDVYKVANHGQGFFSYGWICSGQRKFELDKLKTLFGAIDTERLKAVMQTEQGTYGFNLADGSLEVTQHTYDKDSRIEFLSDDEQQAIKIADQIEIELGLRV</sequence>
<keyword evidence="3" id="KW-1185">Reference proteome</keyword>
<dbReference type="Pfam" id="PF02492">
    <property type="entry name" value="cobW"/>
    <property type="match status" value="1"/>
</dbReference>
<feature type="domain" description="CobW/HypB/UreG nucleotide-binding" evidence="1">
    <location>
        <begin position="8"/>
        <end position="173"/>
    </location>
</feature>
<dbReference type="EMBL" id="JAUCBP010000007">
    <property type="protein sequence ID" value="MDM7860442.1"/>
    <property type="molecule type" value="Genomic_DNA"/>
</dbReference>
<comment type="caution">
    <text evidence="2">The sequence shown here is derived from an EMBL/GenBank/DDBJ whole genome shotgun (WGS) entry which is preliminary data.</text>
</comment>
<dbReference type="InterPro" id="IPR051316">
    <property type="entry name" value="Zinc-reg_GTPase_activator"/>
</dbReference>
<proteinExistence type="predicted"/>
<dbReference type="CDD" id="cd03112">
    <property type="entry name" value="CobW-like"/>
    <property type="match status" value="1"/>
</dbReference>
<dbReference type="PANTHER" id="PTHR13748:SF46">
    <property type="entry name" value="ZINC CHAPERONE YEIR"/>
    <property type="match status" value="1"/>
</dbReference>
<evidence type="ECO:0000313" key="3">
    <source>
        <dbReference type="Proteomes" id="UP001234343"/>
    </source>
</evidence>
<dbReference type="Gene3D" id="3.40.50.300">
    <property type="entry name" value="P-loop containing nucleotide triphosphate hydrolases"/>
    <property type="match status" value="1"/>
</dbReference>
<evidence type="ECO:0000259" key="1">
    <source>
        <dbReference type="Pfam" id="PF02492"/>
    </source>
</evidence>
<reference evidence="2 3" key="1">
    <citation type="submission" date="2023-06" db="EMBL/GenBank/DDBJ databases">
        <title>Alteromonas sp. ASW11-36 isolated from intertidal sand.</title>
        <authorList>
            <person name="Li Y."/>
        </authorList>
    </citation>
    <scope>NUCLEOTIDE SEQUENCE [LARGE SCALE GENOMIC DNA]</scope>
    <source>
        <strain evidence="2 3">ASW11-36</strain>
    </source>
</reference>
<name>A0ABT7SW74_9ALTE</name>
<organism evidence="2 3">
    <name type="scientific">Alteromonas arenosi</name>
    <dbReference type="NCBI Taxonomy" id="3055817"/>
    <lineage>
        <taxon>Bacteria</taxon>
        <taxon>Pseudomonadati</taxon>
        <taxon>Pseudomonadota</taxon>
        <taxon>Gammaproteobacteria</taxon>
        <taxon>Alteromonadales</taxon>
        <taxon>Alteromonadaceae</taxon>
        <taxon>Alteromonas/Salinimonas group</taxon>
        <taxon>Alteromonas</taxon>
    </lineage>
</organism>
<dbReference type="InterPro" id="IPR027417">
    <property type="entry name" value="P-loop_NTPase"/>
</dbReference>
<dbReference type="RefSeq" id="WP_289364739.1">
    <property type="nucleotide sequence ID" value="NZ_JAUCBP010000007.1"/>
</dbReference>
<accession>A0ABT7SW74</accession>